<comment type="caution">
    <text evidence="12">The sequence shown here is derived from an EMBL/GenBank/DDBJ whole genome shotgun (WGS) entry which is preliminary data.</text>
</comment>
<evidence type="ECO:0000256" key="4">
    <source>
        <dbReference type="ARBA" id="ARBA00022692"/>
    </source>
</evidence>
<feature type="transmembrane region" description="Helical" evidence="8">
    <location>
        <begin position="687"/>
        <end position="705"/>
    </location>
</feature>
<protein>
    <recommendedName>
        <fullName evidence="14">DUF221-domain-containing protein</fullName>
    </recommendedName>
</protein>
<dbReference type="Pfam" id="PF02714">
    <property type="entry name" value="RSN1_7TM"/>
    <property type="match status" value="1"/>
</dbReference>
<evidence type="ECO:0000256" key="7">
    <source>
        <dbReference type="SAM" id="MobiDB-lite"/>
    </source>
</evidence>
<feature type="compositionally biased region" description="Basic and acidic residues" evidence="7">
    <location>
        <begin position="903"/>
        <end position="915"/>
    </location>
</feature>
<comment type="subcellular location">
    <subcellularLocation>
        <location evidence="1">Membrane</location>
        <topology evidence="1">Multi-pass membrane protein</topology>
    </subcellularLocation>
</comment>
<dbReference type="EMBL" id="JAPEUX010000002">
    <property type="protein sequence ID" value="KAJ4358592.1"/>
    <property type="molecule type" value="Genomic_DNA"/>
</dbReference>
<dbReference type="InterPro" id="IPR032880">
    <property type="entry name" value="CSC1/OSCA1-like_N"/>
</dbReference>
<evidence type="ECO:0000256" key="2">
    <source>
        <dbReference type="ARBA" id="ARBA00007779"/>
    </source>
</evidence>
<feature type="transmembrane region" description="Helical" evidence="8">
    <location>
        <begin position="37"/>
        <end position="58"/>
    </location>
</feature>
<evidence type="ECO:0000256" key="5">
    <source>
        <dbReference type="ARBA" id="ARBA00022989"/>
    </source>
</evidence>
<feature type="transmembrane region" description="Helical" evidence="8">
    <location>
        <begin position="122"/>
        <end position="146"/>
    </location>
</feature>
<name>A0A9W8XW81_9PLEO</name>
<evidence type="ECO:0000313" key="12">
    <source>
        <dbReference type="EMBL" id="KAJ4358592.1"/>
    </source>
</evidence>
<evidence type="ECO:0000313" key="13">
    <source>
        <dbReference type="Proteomes" id="UP001140513"/>
    </source>
</evidence>
<feature type="transmembrane region" description="Helical" evidence="8">
    <location>
        <begin position="598"/>
        <end position="625"/>
    </location>
</feature>
<feature type="domain" description="CSC1/OSCA1-like 7TM region" evidence="9">
    <location>
        <begin position="395"/>
        <end position="669"/>
    </location>
</feature>
<dbReference type="GeneID" id="80906706"/>
<dbReference type="GO" id="GO:0005886">
    <property type="term" value="C:plasma membrane"/>
    <property type="evidence" value="ECO:0007669"/>
    <property type="project" value="TreeGrafter"/>
</dbReference>
<feature type="transmembrane region" description="Helical" evidence="8">
    <location>
        <begin position="483"/>
        <end position="504"/>
    </location>
</feature>
<dbReference type="AlphaFoldDB" id="A0A9W8XW81"/>
<dbReference type="PANTHER" id="PTHR13018">
    <property type="entry name" value="PROBABLE MEMBRANE PROTEIN DUF221-RELATED"/>
    <property type="match status" value="1"/>
</dbReference>
<evidence type="ECO:0000256" key="3">
    <source>
        <dbReference type="ARBA" id="ARBA00022448"/>
    </source>
</evidence>
<keyword evidence="6 8" id="KW-0472">Membrane</keyword>
<keyword evidence="5 8" id="KW-1133">Transmembrane helix</keyword>
<evidence type="ECO:0000256" key="6">
    <source>
        <dbReference type="ARBA" id="ARBA00023136"/>
    </source>
</evidence>
<feature type="domain" description="CSC1/OSCA1-like N-terminal transmembrane" evidence="10">
    <location>
        <begin position="37"/>
        <end position="188"/>
    </location>
</feature>
<feature type="transmembrane region" description="Helical" evidence="8">
    <location>
        <begin position="391"/>
        <end position="415"/>
    </location>
</feature>
<feature type="transmembrane region" description="Helical" evidence="8">
    <location>
        <begin position="441"/>
        <end position="462"/>
    </location>
</feature>
<dbReference type="Pfam" id="PF14703">
    <property type="entry name" value="PHM7_cyt"/>
    <property type="match status" value="1"/>
</dbReference>
<evidence type="ECO:0000259" key="11">
    <source>
        <dbReference type="Pfam" id="PF14703"/>
    </source>
</evidence>
<feature type="transmembrane region" description="Helical" evidence="8">
    <location>
        <begin position="656"/>
        <end position="675"/>
    </location>
</feature>
<sequence length="992" mass="112565">MSAYTRQSPRDSGSDSTDQFLNLIADPFQAEVQTNSIYAAIVYAFAVSGGLFLLFCILRPRNSRVYAPRAKHADEKHAPRQLDRKPLGWIAAIRDVKEQELVEKIGLDAVVFLRFLRMLRNIFLVLSIFGCGILIPVNVVGGSAFYEQWDDIATLMKFTPQYIFGPKFWAFVICSYLFQGTVCGFLWWNYRAVYRLKRAYFESADYKSSLHSRTLLLTHIPESSRTDAGIAELVETVMPTQALPRTAIGRNVKDLPKLIEAHDESVRELEAVLAKYLGNPEKLPEKRPMCKTEKDDRSTYGKKKVDAIDYLTDRIARLEVQIKEVRESVDKRNPTPYGFASYPHIEDAHSVAYASRKKGPKGCDVYLAPKPHDLLWQNLPMSRATRRVRMFWDGLWMVLFTAAYIVPNILTSVFLSDFSHLGLVWPSFQTNLQAHPTGWGIAQGILAPAVQTLIYMGIPVLFRRLYTHSGDVSKTSRERHVTARLYAFFVFNNLVVFSIFGSAWRFVASVIAAQDQGVWDAIRSAHVFSKVMTGLCNMSTFWLTWQMQKNLSAATDLAQAWPLVWSYIQRKLFSPTPRQLIELSAPQPFLYAEYYNSYLQVAVVGLTFGTLQPIILPITAFYLVIECWFKKYMVQYVLITKTESGGRFWRLLVNRMLFSVALGNAVIALVVGAQGVGSINSVRNGNMLYAMIPLPLLLLAFKWYCKRAFDDKLIYYSTSPFSDAEDTASPDGKKPKRNDRVAVRFGHPALYKKLITPMVHAKSQHLLKELYGHRASLGDRNIFEAPHRRSTDRAMPTTPYGYSDVFMAEMDPHDPGKSVPIAQDLPGVELVAEEDLDFENFKKRAEFREEFGGDGELYGRPEDMVSRPGTPSTFATLNNSGFFTPVKVGGEVSSIGASSTTKRGSDEDQEREHEQGMSYEPGYQRTPLRDHFEEVHVSIPATPLDAEEVLQAGRVVRQDSHGRLLQDEDDGEDEYFARTFGNEDTSYERFRR</sequence>
<accession>A0A9W8XW81</accession>
<dbReference type="Proteomes" id="UP001140513">
    <property type="component" value="Unassembled WGS sequence"/>
</dbReference>
<dbReference type="InterPro" id="IPR045122">
    <property type="entry name" value="Csc1-like"/>
</dbReference>
<dbReference type="PANTHER" id="PTHR13018:SF149">
    <property type="entry name" value="DOMAIN PROTEIN, PUTATIVE (AFU_ORTHOLOGUE AFUA_3G11660)-RELATED"/>
    <property type="match status" value="1"/>
</dbReference>
<dbReference type="InterPro" id="IPR027815">
    <property type="entry name" value="CSC1/OSCA1-like_cyt"/>
</dbReference>
<evidence type="ECO:0000256" key="8">
    <source>
        <dbReference type="SAM" id="Phobius"/>
    </source>
</evidence>
<dbReference type="InterPro" id="IPR003864">
    <property type="entry name" value="CSC1/OSCA1-like_7TM"/>
</dbReference>
<evidence type="ECO:0000259" key="9">
    <source>
        <dbReference type="Pfam" id="PF02714"/>
    </source>
</evidence>
<reference evidence="12" key="1">
    <citation type="submission" date="2022-10" db="EMBL/GenBank/DDBJ databases">
        <title>Tapping the CABI collections for fungal endophytes: first genome assemblies for Collariella, Neodidymelliopsis, Ascochyta clinopodiicola, Didymella pomorum, Didymosphaeria variabile, Neocosmospora piperis and Neocucurbitaria cava.</title>
        <authorList>
            <person name="Hill R."/>
        </authorList>
    </citation>
    <scope>NUCLEOTIDE SEQUENCE</scope>
    <source>
        <strain evidence="12">IMI 356815</strain>
    </source>
</reference>
<evidence type="ECO:0008006" key="14">
    <source>
        <dbReference type="Google" id="ProtNLM"/>
    </source>
</evidence>
<feature type="region of interest" description="Disordered" evidence="7">
    <location>
        <begin position="959"/>
        <end position="992"/>
    </location>
</feature>
<keyword evidence="13" id="KW-1185">Reference proteome</keyword>
<organism evidence="12 13">
    <name type="scientific">Didymosphaeria variabile</name>
    <dbReference type="NCBI Taxonomy" id="1932322"/>
    <lineage>
        <taxon>Eukaryota</taxon>
        <taxon>Fungi</taxon>
        <taxon>Dikarya</taxon>
        <taxon>Ascomycota</taxon>
        <taxon>Pezizomycotina</taxon>
        <taxon>Dothideomycetes</taxon>
        <taxon>Pleosporomycetidae</taxon>
        <taxon>Pleosporales</taxon>
        <taxon>Massarineae</taxon>
        <taxon>Didymosphaeriaceae</taxon>
        <taxon>Didymosphaeria</taxon>
    </lineage>
</organism>
<comment type="similarity">
    <text evidence="2">Belongs to the CSC1 (TC 1.A.17) family.</text>
</comment>
<feature type="domain" description="CSC1/OSCA1-like cytosolic" evidence="11">
    <location>
        <begin position="212"/>
        <end position="378"/>
    </location>
</feature>
<proteinExistence type="inferred from homology"/>
<feature type="region of interest" description="Disordered" evidence="7">
    <location>
        <begin position="893"/>
        <end position="924"/>
    </location>
</feature>
<evidence type="ECO:0000259" key="10">
    <source>
        <dbReference type="Pfam" id="PF13967"/>
    </source>
</evidence>
<dbReference type="RefSeq" id="XP_056075451.1">
    <property type="nucleotide sequence ID" value="XM_056211978.1"/>
</dbReference>
<evidence type="ECO:0000256" key="1">
    <source>
        <dbReference type="ARBA" id="ARBA00004141"/>
    </source>
</evidence>
<keyword evidence="3" id="KW-0813">Transport</keyword>
<dbReference type="GO" id="GO:0005227">
    <property type="term" value="F:calcium-activated cation channel activity"/>
    <property type="evidence" value="ECO:0007669"/>
    <property type="project" value="InterPro"/>
</dbReference>
<keyword evidence="4 8" id="KW-0812">Transmembrane</keyword>
<feature type="transmembrane region" description="Helical" evidence="8">
    <location>
        <begin position="168"/>
        <end position="188"/>
    </location>
</feature>
<dbReference type="Pfam" id="PF13967">
    <property type="entry name" value="RSN1_TM"/>
    <property type="match status" value="1"/>
</dbReference>
<dbReference type="OrthoDB" id="2150324at2759"/>
<gene>
    <name evidence="12" type="ORF">N0V89_003176</name>
</gene>